<dbReference type="Gene3D" id="3.40.109.10">
    <property type="entry name" value="NADH Oxidase"/>
    <property type="match status" value="1"/>
</dbReference>
<evidence type="ECO:0000313" key="3">
    <source>
        <dbReference type="Proteomes" id="UP001501842"/>
    </source>
</evidence>
<dbReference type="Proteomes" id="UP001501842">
    <property type="component" value="Unassembled WGS sequence"/>
</dbReference>
<dbReference type="InterPro" id="IPR000415">
    <property type="entry name" value="Nitroreductase-like"/>
</dbReference>
<feature type="domain" description="Nitroreductase" evidence="1">
    <location>
        <begin position="115"/>
        <end position="301"/>
    </location>
</feature>
<evidence type="ECO:0000259" key="1">
    <source>
        <dbReference type="Pfam" id="PF00881"/>
    </source>
</evidence>
<evidence type="ECO:0000313" key="2">
    <source>
        <dbReference type="EMBL" id="GAA2722946.1"/>
    </source>
</evidence>
<comment type="caution">
    <text evidence="2">The sequence shown here is derived from an EMBL/GenBank/DDBJ whole genome shotgun (WGS) entry which is preliminary data.</text>
</comment>
<dbReference type="InterPro" id="IPR029479">
    <property type="entry name" value="Nitroreductase"/>
</dbReference>
<accession>A0ABN3U1Y5</accession>
<dbReference type="EMBL" id="BAAATZ010000006">
    <property type="protein sequence ID" value="GAA2722946.1"/>
    <property type="molecule type" value="Genomic_DNA"/>
</dbReference>
<dbReference type="RefSeq" id="WP_344449675.1">
    <property type="nucleotide sequence ID" value="NZ_BAAATZ010000006.1"/>
</dbReference>
<protein>
    <submittedName>
        <fullName evidence="2">Nitroreductase</fullName>
    </submittedName>
</protein>
<reference evidence="2 3" key="1">
    <citation type="journal article" date="2019" name="Int. J. Syst. Evol. Microbiol.">
        <title>The Global Catalogue of Microorganisms (GCM) 10K type strain sequencing project: providing services to taxonomists for standard genome sequencing and annotation.</title>
        <authorList>
            <consortium name="The Broad Institute Genomics Platform"/>
            <consortium name="The Broad Institute Genome Sequencing Center for Infectious Disease"/>
            <person name="Wu L."/>
            <person name="Ma J."/>
        </authorList>
    </citation>
    <scope>NUCLEOTIDE SEQUENCE [LARGE SCALE GENOMIC DNA]</scope>
    <source>
        <strain evidence="2 3">JCM 8201</strain>
    </source>
</reference>
<keyword evidence="3" id="KW-1185">Reference proteome</keyword>
<name>A0ABN3U1Y5_9ACTN</name>
<dbReference type="NCBIfam" id="NF047509">
    <property type="entry name" value="Rv3131_FMN_oxido"/>
    <property type="match status" value="1"/>
</dbReference>
<dbReference type="Pfam" id="PF00881">
    <property type="entry name" value="Nitroreductase"/>
    <property type="match status" value="1"/>
</dbReference>
<dbReference type="PANTHER" id="PTHR23026:SF123">
    <property type="entry name" value="NAD(P)H NITROREDUCTASE RV3131-RELATED"/>
    <property type="match status" value="1"/>
</dbReference>
<dbReference type="SUPFAM" id="SSF55469">
    <property type="entry name" value="FMN-dependent nitroreductase-like"/>
    <property type="match status" value="2"/>
</dbReference>
<sequence length="332" mass="36715">MGPLTEEEVLACVEAAGRAPSIYNTQPWLFLPEGDRIEVHADPSRRLPAVDPQARALHISLGAAVLNLCFAVAATGRRPSLELLPSPRDGRHVATVTADGPYTMDDGERELYEAIRERRTSRRPFLDTPIPPEAKRRLEEAALLQGGKLEFVEAPERELLLSLARTADERKWDDAAYRAELRNWTTDDPYREDGVPVEAAPWSGDDTVPVRDFMPDLERPEPSGPEFEAEPVIAVLSIIGGDAPADWLRAGQALERVLLEATRRGLATGLFTQPLEQSDLRAILADPTGRTHVQAILRFGYEAEPTPLTTRRPAAEVIAREKPLPLRPTRLG</sequence>
<gene>
    <name evidence="2" type="ORF">GCM10010439_16960</name>
</gene>
<dbReference type="InterPro" id="IPR050627">
    <property type="entry name" value="Nitroreductase/BluB"/>
</dbReference>
<dbReference type="PANTHER" id="PTHR23026">
    <property type="entry name" value="NADPH NITROREDUCTASE"/>
    <property type="match status" value="1"/>
</dbReference>
<organism evidence="2 3">
    <name type="scientific">Actinocorallia aurantiaca</name>
    <dbReference type="NCBI Taxonomy" id="46204"/>
    <lineage>
        <taxon>Bacteria</taxon>
        <taxon>Bacillati</taxon>
        <taxon>Actinomycetota</taxon>
        <taxon>Actinomycetes</taxon>
        <taxon>Streptosporangiales</taxon>
        <taxon>Thermomonosporaceae</taxon>
        <taxon>Actinocorallia</taxon>
    </lineage>
</organism>
<proteinExistence type="predicted"/>